<dbReference type="PROSITE" id="PS51123">
    <property type="entry name" value="OMPA_2"/>
    <property type="match status" value="1"/>
</dbReference>
<feature type="region of interest" description="Disordered" evidence="2">
    <location>
        <begin position="99"/>
        <end position="152"/>
    </location>
</feature>
<evidence type="ECO:0000256" key="2">
    <source>
        <dbReference type="SAM" id="MobiDB-lite"/>
    </source>
</evidence>
<dbReference type="PANTHER" id="PTHR30329:SF21">
    <property type="entry name" value="LIPOPROTEIN YIAD-RELATED"/>
    <property type="match status" value="1"/>
</dbReference>
<feature type="region of interest" description="Disordered" evidence="2">
    <location>
        <begin position="224"/>
        <end position="258"/>
    </location>
</feature>
<dbReference type="InterPro" id="IPR006665">
    <property type="entry name" value="OmpA-like"/>
</dbReference>
<dbReference type="SUPFAM" id="SSF103088">
    <property type="entry name" value="OmpA-like"/>
    <property type="match status" value="1"/>
</dbReference>
<keyword evidence="6" id="KW-1185">Reference proteome</keyword>
<keyword evidence="3" id="KW-0732">Signal</keyword>
<dbReference type="AlphaFoldDB" id="A0A6P0CA92"/>
<evidence type="ECO:0000256" key="3">
    <source>
        <dbReference type="SAM" id="SignalP"/>
    </source>
</evidence>
<evidence type="ECO:0000313" key="6">
    <source>
        <dbReference type="Proteomes" id="UP000468591"/>
    </source>
</evidence>
<feature type="domain" description="OmpA-like" evidence="4">
    <location>
        <begin position="429"/>
        <end position="551"/>
    </location>
</feature>
<evidence type="ECO:0000259" key="4">
    <source>
        <dbReference type="PROSITE" id="PS51123"/>
    </source>
</evidence>
<feature type="compositionally biased region" description="Low complexity" evidence="2">
    <location>
        <begin position="99"/>
        <end position="117"/>
    </location>
</feature>
<dbReference type="EMBL" id="JAABNT010000003">
    <property type="protein sequence ID" value="NEK22058.1"/>
    <property type="molecule type" value="Genomic_DNA"/>
</dbReference>
<dbReference type="RefSeq" id="WP_164352989.1">
    <property type="nucleotide sequence ID" value="NZ_JAABNT010000003.1"/>
</dbReference>
<protein>
    <submittedName>
        <fullName evidence="5">OmpA family protein</fullName>
    </submittedName>
</protein>
<accession>A0A6P0CA92</accession>
<dbReference type="InterPro" id="IPR036737">
    <property type="entry name" value="OmpA-like_sf"/>
</dbReference>
<keyword evidence="1" id="KW-0472">Membrane</keyword>
<evidence type="ECO:0000313" key="5">
    <source>
        <dbReference type="EMBL" id="NEK22058.1"/>
    </source>
</evidence>
<dbReference type="InterPro" id="IPR050330">
    <property type="entry name" value="Bact_OuterMem_StrucFunc"/>
</dbReference>
<dbReference type="GO" id="GO:0016020">
    <property type="term" value="C:membrane"/>
    <property type="evidence" value="ECO:0007669"/>
    <property type="project" value="UniProtKB-UniRule"/>
</dbReference>
<dbReference type="Gene3D" id="3.30.1330.60">
    <property type="entry name" value="OmpA-like domain"/>
    <property type="match status" value="1"/>
</dbReference>
<reference evidence="5 6" key="1">
    <citation type="submission" date="2020-01" db="EMBL/GenBank/DDBJ databases">
        <title>Sulfitobacter sediminilitoris sp. nov., isolated from a tidal flat.</title>
        <authorList>
            <person name="Park S."/>
            <person name="Yoon J.-H."/>
        </authorList>
    </citation>
    <scope>NUCLEOTIDE SEQUENCE [LARGE SCALE GENOMIC DNA]</scope>
    <source>
        <strain evidence="5 6">JBTF-M27</strain>
    </source>
</reference>
<dbReference type="Proteomes" id="UP000468591">
    <property type="component" value="Unassembled WGS sequence"/>
</dbReference>
<dbReference type="Pfam" id="PF00691">
    <property type="entry name" value="OmpA"/>
    <property type="match status" value="1"/>
</dbReference>
<gene>
    <name evidence="5" type="ORF">GV827_06545</name>
</gene>
<comment type="caution">
    <text evidence="5">The sequence shown here is derived from an EMBL/GenBank/DDBJ whole genome shotgun (WGS) entry which is preliminary data.</text>
</comment>
<sequence length="551" mass="59007">MNRLIKSTTALSMSLALAMPTHVTAQADFPDCQLDGSQLLFPCVVEREVFRQPEELATLIENRGVTSEDTQTTTTEQDGERIIAPSAQEETEAARIAAEQAQAEEAARSAAEQAQAEEAARIDAEQAAAEEAARIEAEQAAAQDAERAAAEQVERDRIAAEQAAADEAARVAAAQAQAQADAGAAAQLEADRAALEEERRAAREEELAAAAAAAAAAEAGNAEAAVVTEEVTEDQVRASDEEFETGVTGQQAANSGDDDGLSKFEKALLLGLGAVVVGSILKNGDKVVSRSGDRVVVEDPNGDLRVLKDDDALIRRPGDEVRTETFDDGSSRNIVTKPDGSRIVTIRGRDGTVLRRVSIDAQGNEYVLFDDLQQEEQVVVNELPQVQQNTTRVSTTDEDALRAALQAELNAQQQGRFSLRQVREIKQVRALAPELELDAVRFATGSAAIQPEQARSLANIGRTLSELIARDPRTVILVEGHTDAVGDATYNLALSDRRAETVALALTEYFDVPPENMITQGYGEAALKVPTLEAEPANRRAVVRNITSLLR</sequence>
<dbReference type="PANTHER" id="PTHR30329">
    <property type="entry name" value="STATOR ELEMENT OF FLAGELLAR MOTOR COMPLEX"/>
    <property type="match status" value="1"/>
</dbReference>
<evidence type="ECO:0000256" key="1">
    <source>
        <dbReference type="PROSITE-ProRule" id="PRU00473"/>
    </source>
</evidence>
<dbReference type="CDD" id="cd07185">
    <property type="entry name" value="OmpA_C-like"/>
    <property type="match status" value="1"/>
</dbReference>
<organism evidence="5 6">
    <name type="scientific">Sulfitobacter sediminilitoris</name>
    <dbReference type="NCBI Taxonomy" id="2698830"/>
    <lineage>
        <taxon>Bacteria</taxon>
        <taxon>Pseudomonadati</taxon>
        <taxon>Pseudomonadota</taxon>
        <taxon>Alphaproteobacteria</taxon>
        <taxon>Rhodobacterales</taxon>
        <taxon>Roseobacteraceae</taxon>
        <taxon>Sulfitobacter</taxon>
    </lineage>
</organism>
<feature type="chain" id="PRO_5026671653" evidence="3">
    <location>
        <begin position="26"/>
        <end position="551"/>
    </location>
</feature>
<name>A0A6P0CA92_9RHOB</name>
<feature type="signal peptide" evidence="3">
    <location>
        <begin position="1"/>
        <end position="25"/>
    </location>
</feature>
<proteinExistence type="predicted"/>